<dbReference type="InterPro" id="IPR024079">
    <property type="entry name" value="MetalloPept_cat_dom_sf"/>
</dbReference>
<dbReference type="Gene3D" id="3.40.390.10">
    <property type="entry name" value="Collagenase (Catalytic Domain)"/>
    <property type="match status" value="1"/>
</dbReference>
<dbReference type="RefSeq" id="WP_386765410.1">
    <property type="nucleotide sequence ID" value="NZ_JBHSTI010000008.1"/>
</dbReference>
<comment type="similarity">
    <text evidence="2">Belongs to the peptidase M13 family.</text>
</comment>
<evidence type="ECO:0000259" key="8">
    <source>
        <dbReference type="Pfam" id="PF01431"/>
    </source>
</evidence>
<dbReference type="Pfam" id="PF01431">
    <property type="entry name" value="Peptidase_M13"/>
    <property type="match status" value="1"/>
</dbReference>
<dbReference type="PROSITE" id="PS51885">
    <property type="entry name" value="NEPRILYSIN"/>
    <property type="match status" value="1"/>
</dbReference>
<evidence type="ECO:0000256" key="6">
    <source>
        <dbReference type="ARBA" id="ARBA00022833"/>
    </source>
</evidence>
<keyword evidence="3" id="KW-0645">Protease</keyword>
<feature type="domain" description="Peptidase M13 N-terminal" evidence="9">
    <location>
        <begin position="14"/>
        <end position="391"/>
    </location>
</feature>
<organism evidence="10 11">
    <name type="scientific">Longivirga aurantiaca</name>
    <dbReference type="NCBI Taxonomy" id="1837743"/>
    <lineage>
        <taxon>Bacteria</taxon>
        <taxon>Bacillati</taxon>
        <taxon>Actinomycetota</taxon>
        <taxon>Actinomycetes</taxon>
        <taxon>Sporichthyales</taxon>
        <taxon>Sporichthyaceae</taxon>
        <taxon>Longivirga</taxon>
    </lineage>
</organism>
<evidence type="ECO:0000313" key="10">
    <source>
        <dbReference type="EMBL" id="MFC6237788.1"/>
    </source>
</evidence>
<comment type="cofactor">
    <cofactor evidence="1">
        <name>Zn(2+)</name>
        <dbReference type="ChEBI" id="CHEBI:29105"/>
    </cofactor>
</comment>
<evidence type="ECO:0000256" key="7">
    <source>
        <dbReference type="ARBA" id="ARBA00023049"/>
    </source>
</evidence>
<accession>A0ABW1T126</accession>
<evidence type="ECO:0000256" key="5">
    <source>
        <dbReference type="ARBA" id="ARBA00022801"/>
    </source>
</evidence>
<dbReference type="Pfam" id="PF05649">
    <property type="entry name" value="Peptidase_M13_N"/>
    <property type="match status" value="1"/>
</dbReference>
<dbReference type="EMBL" id="JBHSTI010000008">
    <property type="protein sequence ID" value="MFC6237788.1"/>
    <property type="molecule type" value="Genomic_DNA"/>
</dbReference>
<dbReference type="CDD" id="cd08662">
    <property type="entry name" value="M13"/>
    <property type="match status" value="1"/>
</dbReference>
<evidence type="ECO:0000256" key="2">
    <source>
        <dbReference type="ARBA" id="ARBA00007357"/>
    </source>
</evidence>
<evidence type="ECO:0000256" key="3">
    <source>
        <dbReference type="ARBA" id="ARBA00022670"/>
    </source>
</evidence>
<keyword evidence="5" id="KW-0378">Hydrolase</keyword>
<dbReference type="SUPFAM" id="SSF55486">
    <property type="entry name" value="Metalloproteases ('zincins'), catalytic domain"/>
    <property type="match status" value="1"/>
</dbReference>
<evidence type="ECO:0000256" key="1">
    <source>
        <dbReference type="ARBA" id="ARBA00001947"/>
    </source>
</evidence>
<sequence>MTLHAEDRDPSVDPGADFYRFANGGWMDAHPIPAGFGAWGSFEEVLTRNELVLRSELERAGTDPHDDLERRLGDFYASGMDTEAIEAAGLAPIQHLLDAVAAIDSPQSFLDLHAPFLREGLPLLYAAGATVDHEDSSRYLLWVVPSGLGLPDRDSYVTESEAAAALRAAYVDHVAAQLVNAGTEPGAAAALAPRVLELETRLAEPQLKAEERRDRGRTLNKRSLDDLAALSPALGLPAYVAAIGAGSTQVVNVSEPAYLEALRPIVDATDVEVLRAYAVFQVIKATASALPAAFEDEAFEFYGKRVEGKQEPKDRWKRVVAAIGSDMGEALSQLFVHATFSEAAKERAEAMVGEILAEMRHSLETRDWMSEQTRAKALTKLDSFGVKIGYPDEWRSWDGLEIGRQSYAANRLAASRFDLARQLRKLDEAVDTAEWDMPPHIVNAYYHPVRNEIVFPAGILQEPFFDAAADDAVNYGGIGTVIAHEVTHGFDDQGRRFDADGAFRDWWTEEDQAHFTGLAERLVAQFDEYVAVGEVHVNGRLTLGENIADLGGIALAQRAHARVSAGSPDIDGLTPAQRFFLANAAVWRGNTSEELARTLAQIDPHSPRKARVHGPLSNSDAFQQAFGLPDDAPVMRPRQERIQIW</sequence>
<keyword evidence="6" id="KW-0862">Zinc</keyword>
<dbReference type="InterPro" id="IPR042089">
    <property type="entry name" value="Peptidase_M13_dom_2"/>
</dbReference>
<name>A0ABW1T126_9ACTN</name>
<keyword evidence="7" id="KW-0482">Metalloprotease</keyword>
<dbReference type="Gene3D" id="1.10.1380.10">
    <property type="entry name" value="Neutral endopeptidase , domain2"/>
    <property type="match status" value="1"/>
</dbReference>
<dbReference type="PRINTS" id="PR00786">
    <property type="entry name" value="NEPRILYSIN"/>
</dbReference>
<dbReference type="InterPro" id="IPR000718">
    <property type="entry name" value="Peptidase_M13"/>
</dbReference>
<evidence type="ECO:0000256" key="4">
    <source>
        <dbReference type="ARBA" id="ARBA00022723"/>
    </source>
</evidence>
<proteinExistence type="inferred from homology"/>
<dbReference type="PANTHER" id="PTHR11733">
    <property type="entry name" value="ZINC METALLOPROTEASE FAMILY M13 NEPRILYSIN-RELATED"/>
    <property type="match status" value="1"/>
</dbReference>
<gene>
    <name evidence="10" type="ORF">ACFQGU_07860</name>
</gene>
<dbReference type="InterPro" id="IPR018497">
    <property type="entry name" value="Peptidase_M13_C"/>
</dbReference>
<feature type="domain" description="Peptidase M13 C-terminal" evidence="8">
    <location>
        <begin position="443"/>
        <end position="641"/>
    </location>
</feature>
<evidence type="ECO:0000259" key="9">
    <source>
        <dbReference type="Pfam" id="PF05649"/>
    </source>
</evidence>
<dbReference type="InterPro" id="IPR008753">
    <property type="entry name" value="Peptidase_M13_N"/>
</dbReference>
<comment type="caution">
    <text evidence="10">The sequence shown here is derived from an EMBL/GenBank/DDBJ whole genome shotgun (WGS) entry which is preliminary data.</text>
</comment>
<dbReference type="PANTHER" id="PTHR11733:SF167">
    <property type="entry name" value="FI17812P1-RELATED"/>
    <property type="match status" value="1"/>
</dbReference>
<dbReference type="Proteomes" id="UP001596138">
    <property type="component" value="Unassembled WGS sequence"/>
</dbReference>
<reference evidence="11" key="1">
    <citation type="journal article" date="2019" name="Int. J. Syst. Evol. Microbiol.">
        <title>The Global Catalogue of Microorganisms (GCM) 10K type strain sequencing project: providing services to taxonomists for standard genome sequencing and annotation.</title>
        <authorList>
            <consortium name="The Broad Institute Genomics Platform"/>
            <consortium name="The Broad Institute Genome Sequencing Center for Infectious Disease"/>
            <person name="Wu L."/>
            <person name="Ma J."/>
        </authorList>
    </citation>
    <scope>NUCLEOTIDE SEQUENCE [LARGE SCALE GENOMIC DNA]</scope>
    <source>
        <strain evidence="11">CGMCC 4.7317</strain>
    </source>
</reference>
<evidence type="ECO:0000313" key="11">
    <source>
        <dbReference type="Proteomes" id="UP001596138"/>
    </source>
</evidence>
<keyword evidence="4" id="KW-0479">Metal-binding</keyword>
<protein>
    <submittedName>
        <fullName evidence="10">M13 family metallopeptidase</fullName>
    </submittedName>
</protein>
<keyword evidence="11" id="KW-1185">Reference proteome</keyword>